<feature type="region of interest" description="Disordered" evidence="1">
    <location>
        <begin position="57"/>
        <end position="95"/>
    </location>
</feature>
<feature type="compositionally biased region" description="Low complexity" evidence="1">
    <location>
        <begin position="78"/>
        <end position="95"/>
    </location>
</feature>
<feature type="compositionally biased region" description="Low complexity" evidence="1">
    <location>
        <begin position="18"/>
        <end position="31"/>
    </location>
</feature>
<dbReference type="AlphaFoldDB" id="A0A9W7X9B3"/>
<evidence type="ECO:0000256" key="1">
    <source>
        <dbReference type="SAM" id="MobiDB-lite"/>
    </source>
</evidence>
<keyword evidence="3" id="KW-1185">Reference proteome</keyword>
<proteinExistence type="predicted"/>
<protein>
    <submittedName>
        <fullName evidence="2">Uncharacterized protein</fullName>
    </submittedName>
</protein>
<reference evidence="2 3" key="1">
    <citation type="submission" date="2022-10" db="EMBL/GenBank/DDBJ databases">
        <title>WGS assembly of Paspalum vaginatum 540-79.</title>
        <authorList>
            <person name="Sun G."/>
            <person name="Wase N."/>
            <person name="Shu S."/>
            <person name="Jenkins J."/>
            <person name="Zhou B."/>
            <person name="Torres-Rodriguez J."/>
            <person name="Chen C."/>
            <person name="Sandor L."/>
            <person name="Plott C."/>
            <person name="Yoshinga Y."/>
            <person name="Daum C."/>
            <person name="Qi P."/>
            <person name="Barry K."/>
            <person name="Lipzen A."/>
            <person name="Berry L."/>
            <person name="Pedersen C."/>
            <person name="Gottilla T."/>
            <person name="Foltz A."/>
            <person name="Yu H."/>
            <person name="O'Malley R."/>
            <person name="Zhang C."/>
            <person name="Devos K."/>
            <person name="Sigmon B."/>
            <person name="Yu B."/>
            <person name="Obata T."/>
            <person name="Schmutz J."/>
            <person name="Schnable J."/>
        </authorList>
    </citation>
    <scope>NUCLEOTIDE SEQUENCE [LARGE SCALE GENOMIC DNA]</scope>
    <source>
        <strain evidence="3">cv. 540-79</strain>
    </source>
</reference>
<comment type="caution">
    <text evidence="2">The sequence shown here is derived from an EMBL/GenBank/DDBJ whole genome shotgun (WGS) entry which is preliminary data.</text>
</comment>
<name>A0A9W7X9B3_9POAL</name>
<evidence type="ECO:0000313" key="2">
    <source>
        <dbReference type="EMBL" id="KAJ1255733.1"/>
    </source>
</evidence>
<dbReference type="Proteomes" id="UP001164776">
    <property type="component" value="Unassembled WGS sequence"/>
</dbReference>
<sequence length="135" mass="14037">MPWLAARRLGSSSPRMPAGPAGLPPLAATPAVRRPCSSSPRLLAGPAVKPLPVPALAARWPGSRPRAPPLPARRRTCRPVAAAAPAGSAPGSPIPRRVVAWGERCRGRTAAPGNVAQHRPRGQQRCASCLSLLHI</sequence>
<organism evidence="2 3">
    <name type="scientific">Paspalum vaginatum</name>
    <name type="common">seashore paspalum</name>
    <dbReference type="NCBI Taxonomy" id="158149"/>
    <lineage>
        <taxon>Eukaryota</taxon>
        <taxon>Viridiplantae</taxon>
        <taxon>Streptophyta</taxon>
        <taxon>Embryophyta</taxon>
        <taxon>Tracheophyta</taxon>
        <taxon>Spermatophyta</taxon>
        <taxon>Magnoliopsida</taxon>
        <taxon>Liliopsida</taxon>
        <taxon>Poales</taxon>
        <taxon>Poaceae</taxon>
        <taxon>PACMAD clade</taxon>
        <taxon>Panicoideae</taxon>
        <taxon>Andropogonodae</taxon>
        <taxon>Paspaleae</taxon>
        <taxon>Paspalinae</taxon>
        <taxon>Paspalum</taxon>
    </lineage>
</organism>
<evidence type="ECO:0000313" key="3">
    <source>
        <dbReference type="Proteomes" id="UP001164776"/>
    </source>
</evidence>
<gene>
    <name evidence="2" type="ORF">BS78_K166600</name>
</gene>
<accession>A0A9W7X9B3</accession>
<feature type="region of interest" description="Disordered" evidence="1">
    <location>
        <begin position="1"/>
        <end position="38"/>
    </location>
</feature>
<dbReference type="EMBL" id="MU629648">
    <property type="protein sequence ID" value="KAJ1255733.1"/>
    <property type="molecule type" value="Genomic_DNA"/>
</dbReference>